<name>A0ABN7SUL4_OIKDI</name>
<evidence type="ECO:0000313" key="2">
    <source>
        <dbReference type="EMBL" id="CAG5105622.1"/>
    </source>
</evidence>
<reference evidence="2 3" key="1">
    <citation type="submission" date="2021-04" db="EMBL/GenBank/DDBJ databases">
        <authorList>
            <person name="Bliznina A."/>
        </authorList>
    </citation>
    <scope>NUCLEOTIDE SEQUENCE [LARGE SCALE GENOMIC DNA]</scope>
</reference>
<sequence>MYTPAKDSQTTKVVDVQKFNEIGRQIQDELAYLKRSTQRSTYQFLKKTDSSINPYEPKKVKTVIFSGRKKKLRPKTSYRSLSPAPSISLLLPPYLIESTNSFASSGSTTSISSKLSFGQNF</sequence>
<organism evidence="2 3">
    <name type="scientific">Oikopleura dioica</name>
    <name type="common">Tunicate</name>
    <dbReference type="NCBI Taxonomy" id="34765"/>
    <lineage>
        <taxon>Eukaryota</taxon>
        <taxon>Metazoa</taxon>
        <taxon>Chordata</taxon>
        <taxon>Tunicata</taxon>
        <taxon>Appendicularia</taxon>
        <taxon>Copelata</taxon>
        <taxon>Oikopleuridae</taxon>
        <taxon>Oikopleura</taxon>
    </lineage>
</organism>
<dbReference type="EMBL" id="OU015566">
    <property type="protein sequence ID" value="CAG5105622.1"/>
    <property type="molecule type" value="Genomic_DNA"/>
</dbReference>
<evidence type="ECO:0000313" key="3">
    <source>
        <dbReference type="Proteomes" id="UP001158576"/>
    </source>
</evidence>
<feature type="region of interest" description="Disordered" evidence="1">
    <location>
        <begin position="101"/>
        <end position="121"/>
    </location>
</feature>
<evidence type="ECO:0000256" key="1">
    <source>
        <dbReference type="SAM" id="MobiDB-lite"/>
    </source>
</evidence>
<gene>
    <name evidence="2" type="ORF">OKIOD_LOCUS11062</name>
</gene>
<dbReference type="Proteomes" id="UP001158576">
    <property type="component" value="Chromosome 1"/>
</dbReference>
<keyword evidence="3" id="KW-1185">Reference proteome</keyword>
<proteinExistence type="predicted"/>
<protein>
    <submittedName>
        <fullName evidence="2">Oidioi.mRNA.OKI2018_I69.chr1.g2297.t1.cds</fullName>
    </submittedName>
</protein>
<accession>A0ABN7SUL4</accession>